<name>A0A940S6B5_9PROT</name>
<organism evidence="2 3">
    <name type="scientific">Roseomonas indoligenes</name>
    <dbReference type="NCBI Taxonomy" id="2820811"/>
    <lineage>
        <taxon>Bacteria</taxon>
        <taxon>Pseudomonadati</taxon>
        <taxon>Pseudomonadota</taxon>
        <taxon>Alphaproteobacteria</taxon>
        <taxon>Acetobacterales</taxon>
        <taxon>Roseomonadaceae</taxon>
        <taxon>Roseomonas</taxon>
    </lineage>
</organism>
<feature type="chain" id="PRO_5036884671" evidence="1">
    <location>
        <begin position="19"/>
        <end position="211"/>
    </location>
</feature>
<dbReference type="Proteomes" id="UP000677537">
    <property type="component" value="Unassembled WGS sequence"/>
</dbReference>
<dbReference type="Gene3D" id="3.40.50.1240">
    <property type="entry name" value="Phosphoglycerate mutase-like"/>
    <property type="match status" value="1"/>
</dbReference>
<proteinExistence type="predicted"/>
<evidence type="ECO:0000313" key="2">
    <source>
        <dbReference type="EMBL" id="MBP0493859.1"/>
    </source>
</evidence>
<dbReference type="InterPro" id="IPR029033">
    <property type="entry name" value="His_PPase_superfam"/>
</dbReference>
<dbReference type="AlphaFoldDB" id="A0A940S6B5"/>
<reference evidence="2" key="1">
    <citation type="submission" date="2021-03" db="EMBL/GenBank/DDBJ databases">
        <authorList>
            <person name="So Y."/>
        </authorList>
    </citation>
    <scope>NUCLEOTIDE SEQUENCE</scope>
    <source>
        <strain evidence="2">SG15</strain>
    </source>
</reference>
<keyword evidence="1" id="KW-0732">Signal</keyword>
<gene>
    <name evidence="2" type="ORF">J5Y10_13815</name>
</gene>
<sequence length="211" mass="22149">MIRRALLLLILLSLPAAAQELVPVRPGTAAGDALVARLREGGLVLFLRHANTRGEACDRSFRVGDRAGQRNISAMGREQSAGIGRRVAEMGIPVEWPVHAGPVFRARDTAEIAFGAERVRVTDELLADDYAGERLEAVIAGHRRLLSAPVAAGVNRVLVGHRTPLIMIAGPAVGGRALPEGAFAVVEPGGGFRVLGVLELVPLPGGGFHGC</sequence>
<dbReference type="RefSeq" id="WP_209374500.1">
    <property type="nucleotide sequence ID" value="NZ_JAGIZA010000007.1"/>
</dbReference>
<comment type="caution">
    <text evidence="2">The sequence shown here is derived from an EMBL/GenBank/DDBJ whole genome shotgun (WGS) entry which is preliminary data.</text>
</comment>
<dbReference type="EMBL" id="JAGIZA010000007">
    <property type="protein sequence ID" value="MBP0493859.1"/>
    <property type="molecule type" value="Genomic_DNA"/>
</dbReference>
<protein>
    <submittedName>
        <fullName evidence="2">Histidine phosphatase family protein</fullName>
    </submittedName>
</protein>
<evidence type="ECO:0000313" key="3">
    <source>
        <dbReference type="Proteomes" id="UP000677537"/>
    </source>
</evidence>
<keyword evidence="3" id="KW-1185">Reference proteome</keyword>
<accession>A0A940S6B5</accession>
<dbReference type="SUPFAM" id="SSF53254">
    <property type="entry name" value="Phosphoglycerate mutase-like"/>
    <property type="match status" value="1"/>
</dbReference>
<feature type="signal peptide" evidence="1">
    <location>
        <begin position="1"/>
        <end position="18"/>
    </location>
</feature>
<evidence type="ECO:0000256" key="1">
    <source>
        <dbReference type="SAM" id="SignalP"/>
    </source>
</evidence>